<comment type="caution">
    <text evidence="4">The sequence shown here is derived from an EMBL/GenBank/DDBJ whole genome shotgun (WGS) entry which is preliminary data.</text>
</comment>
<feature type="domain" description="Bacterial sugar transferase" evidence="3">
    <location>
        <begin position="9"/>
        <end position="171"/>
    </location>
</feature>
<keyword evidence="4" id="KW-0808">Transferase</keyword>
<evidence type="ECO:0000256" key="2">
    <source>
        <dbReference type="SAM" id="Phobius"/>
    </source>
</evidence>
<protein>
    <submittedName>
        <fullName evidence="4">Sugar transferase</fullName>
    </submittedName>
</protein>
<keyword evidence="5" id="KW-1185">Reference proteome</keyword>
<name>A0A839A837_9LACT</name>
<dbReference type="PANTHER" id="PTHR30576">
    <property type="entry name" value="COLANIC BIOSYNTHESIS UDP-GLUCOSE LIPID CARRIER TRANSFERASE"/>
    <property type="match status" value="1"/>
</dbReference>
<dbReference type="PANTHER" id="PTHR30576:SF0">
    <property type="entry name" value="UNDECAPRENYL-PHOSPHATE N-ACETYLGALACTOSAMINYL 1-PHOSPHATE TRANSFERASE-RELATED"/>
    <property type="match status" value="1"/>
</dbReference>
<dbReference type="GO" id="GO:0016780">
    <property type="term" value="F:phosphotransferase activity, for other substituted phosphate groups"/>
    <property type="evidence" value="ECO:0007669"/>
    <property type="project" value="TreeGrafter"/>
</dbReference>
<gene>
    <name evidence="4" type="ORF">HW423_09680</name>
</gene>
<evidence type="ECO:0000313" key="4">
    <source>
        <dbReference type="EMBL" id="MBA5730051.1"/>
    </source>
</evidence>
<comment type="similarity">
    <text evidence="1">Belongs to the bacterial sugar transferase family.</text>
</comment>
<proteinExistence type="inferred from homology"/>
<sequence>MKKIDLFLKKSLDLVGSFFAIVILSPLLLVIAILIKIDSNGPVFFRQDRLGKDGTTFKIIKFRTMVNNAEKIGDGLSIKSESDSRITKIGSFLRNTSLDELPQLFNVIKGDMSIVGPRPPVTYHPYKGYENYPEWAKTRFKMLPGVTGLAQITVRNSVSWEKRIEWDVKYI</sequence>
<dbReference type="Proteomes" id="UP000571018">
    <property type="component" value="Unassembled WGS sequence"/>
</dbReference>
<evidence type="ECO:0000313" key="5">
    <source>
        <dbReference type="Proteomes" id="UP000571018"/>
    </source>
</evidence>
<feature type="transmembrane region" description="Helical" evidence="2">
    <location>
        <begin position="12"/>
        <end position="35"/>
    </location>
</feature>
<keyword evidence="2" id="KW-0472">Membrane</keyword>
<dbReference type="InterPro" id="IPR003362">
    <property type="entry name" value="Bact_transf"/>
</dbReference>
<dbReference type="AlphaFoldDB" id="A0A839A837"/>
<keyword evidence="2" id="KW-1133">Transmembrane helix</keyword>
<evidence type="ECO:0000256" key="1">
    <source>
        <dbReference type="ARBA" id="ARBA00006464"/>
    </source>
</evidence>
<dbReference type="Pfam" id="PF02397">
    <property type="entry name" value="Bac_transf"/>
    <property type="match status" value="1"/>
</dbReference>
<reference evidence="4 5" key="1">
    <citation type="submission" date="2020-06" db="EMBL/GenBank/DDBJ databases">
        <title>Reclassification of Facklamia ignava, Facklamia soureckii and Facklami tabacinasalis as Falseniella iganva gen. nov., comb. nov., Hutsoniella ignava gen. nov., comb. nov., and Ruoffia tabacinasalis gen. nov., comb. nov and description of Ruoffia haltotolerans sp. nov., isolated from hypersaline Inland Sea of Qatar.</title>
        <authorList>
            <person name="Fotedar R."/>
            <person name="Sankaranarayanan K."/>
            <person name="Lawson P."/>
            <person name="Caldwell M."/>
            <person name="Zeyara A."/>
            <person name="Al Malki A."/>
            <person name="Ali M."/>
        </authorList>
    </citation>
    <scope>NUCLEOTIDE SEQUENCE [LARGE SCALE GENOMIC DNA]</scope>
    <source>
        <strain evidence="4 5">INB8</strain>
    </source>
</reference>
<feature type="non-terminal residue" evidence="4">
    <location>
        <position position="171"/>
    </location>
</feature>
<accession>A0A839A837</accession>
<organism evidence="4 5">
    <name type="scientific">Ruoffia halotolerans</name>
    <dbReference type="NCBI Taxonomy" id="2748684"/>
    <lineage>
        <taxon>Bacteria</taxon>
        <taxon>Bacillati</taxon>
        <taxon>Bacillota</taxon>
        <taxon>Bacilli</taxon>
        <taxon>Lactobacillales</taxon>
        <taxon>Aerococcaceae</taxon>
        <taxon>Ruoffia</taxon>
    </lineage>
</organism>
<dbReference type="RefSeq" id="WP_218931709.1">
    <property type="nucleotide sequence ID" value="NZ_JACAOA010000034.1"/>
</dbReference>
<dbReference type="EMBL" id="JACAOA010000034">
    <property type="protein sequence ID" value="MBA5730051.1"/>
    <property type="molecule type" value="Genomic_DNA"/>
</dbReference>
<evidence type="ECO:0000259" key="3">
    <source>
        <dbReference type="Pfam" id="PF02397"/>
    </source>
</evidence>
<keyword evidence="2" id="KW-0812">Transmembrane</keyword>